<dbReference type="EMBL" id="BPLR01010074">
    <property type="protein sequence ID" value="GIY36671.1"/>
    <property type="molecule type" value="Genomic_DNA"/>
</dbReference>
<sequence>MVPKNVPQDSFPLQEVRILKHKFVFLFLNFFNNALLLEEAEKQKSNNGARAPLDAREFRKKESAALHGMRQKCNFKKRNSSLVVVVSIFRLTSARQKEALFTHFPQRVSLSCVKGVL</sequence>
<dbReference type="Proteomes" id="UP001054945">
    <property type="component" value="Unassembled WGS sequence"/>
</dbReference>
<gene>
    <name evidence="1" type="ORF">CEXT_215931</name>
</gene>
<evidence type="ECO:0000313" key="1">
    <source>
        <dbReference type="EMBL" id="GIY36671.1"/>
    </source>
</evidence>
<evidence type="ECO:0000313" key="2">
    <source>
        <dbReference type="Proteomes" id="UP001054945"/>
    </source>
</evidence>
<reference evidence="1 2" key="1">
    <citation type="submission" date="2021-06" db="EMBL/GenBank/DDBJ databases">
        <title>Caerostris extrusa draft genome.</title>
        <authorList>
            <person name="Kono N."/>
            <person name="Arakawa K."/>
        </authorList>
    </citation>
    <scope>NUCLEOTIDE SEQUENCE [LARGE SCALE GENOMIC DNA]</scope>
</reference>
<keyword evidence="2" id="KW-1185">Reference proteome</keyword>
<accession>A0AAV4SUR8</accession>
<proteinExistence type="predicted"/>
<name>A0AAV4SUR8_CAEEX</name>
<organism evidence="1 2">
    <name type="scientific">Caerostris extrusa</name>
    <name type="common">Bark spider</name>
    <name type="synonym">Caerostris bankana</name>
    <dbReference type="NCBI Taxonomy" id="172846"/>
    <lineage>
        <taxon>Eukaryota</taxon>
        <taxon>Metazoa</taxon>
        <taxon>Ecdysozoa</taxon>
        <taxon>Arthropoda</taxon>
        <taxon>Chelicerata</taxon>
        <taxon>Arachnida</taxon>
        <taxon>Araneae</taxon>
        <taxon>Araneomorphae</taxon>
        <taxon>Entelegynae</taxon>
        <taxon>Araneoidea</taxon>
        <taxon>Araneidae</taxon>
        <taxon>Caerostris</taxon>
    </lineage>
</organism>
<dbReference type="AlphaFoldDB" id="A0AAV4SUR8"/>
<protein>
    <submittedName>
        <fullName evidence="1">Uncharacterized protein</fullName>
    </submittedName>
</protein>
<comment type="caution">
    <text evidence="1">The sequence shown here is derived from an EMBL/GenBank/DDBJ whole genome shotgun (WGS) entry which is preliminary data.</text>
</comment>